<name>A0ABP8GX60_9BURK</name>
<feature type="domain" description="TauD/TfdA-like" evidence="6">
    <location>
        <begin position="12"/>
        <end position="289"/>
    </location>
</feature>
<comment type="similarity">
    <text evidence="1">Belongs to the TfdA dioxygenase family.</text>
</comment>
<reference evidence="8" key="1">
    <citation type="journal article" date="2019" name="Int. J. Syst. Evol. Microbiol.">
        <title>The Global Catalogue of Microorganisms (GCM) 10K type strain sequencing project: providing services to taxonomists for standard genome sequencing and annotation.</title>
        <authorList>
            <consortium name="The Broad Institute Genomics Platform"/>
            <consortium name="The Broad Institute Genome Sequencing Center for Infectious Disease"/>
            <person name="Wu L."/>
            <person name="Ma J."/>
        </authorList>
    </citation>
    <scope>NUCLEOTIDE SEQUENCE [LARGE SCALE GENOMIC DNA]</scope>
    <source>
        <strain evidence="8">JCM 17666</strain>
    </source>
</reference>
<protein>
    <submittedName>
        <fullName evidence="7">TauD/TfdA family dioxygenase</fullName>
    </submittedName>
</protein>
<evidence type="ECO:0000313" key="8">
    <source>
        <dbReference type="Proteomes" id="UP001501671"/>
    </source>
</evidence>
<keyword evidence="4" id="KW-0560">Oxidoreductase</keyword>
<dbReference type="SUPFAM" id="SSF51197">
    <property type="entry name" value="Clavaminate synthase-like"/>
    <property type="match status" value="1"/>
</dbReference>
<evidence type="ECO:0000256" key="1">
    <source>
        <dbReference type="ARBA" id="ARBA00005896"/>
    </source>
</evidence>
<sequence length="299" mass="34280">MSDIDVANRIRIDKITTHIGAEISGVDLSRPLDDDTFQAIHDALMENLVIFFRDQDMNPEQQRAFGSRFGRLHIHPGAPILHEDAEGRPQLGQLKHIPYAYGIEGHPGVLAIYADENSRRIAGEEWHSDVSCDAEPPMGSILRLTQVPPSGGDTLFSSMYAAYDALSEPMKDFLRGLTALHDGAAFGRNFENQAGKTYPCNEHPVVRTHPVTGRQALFVNRTFTTRIVQLDRHESDALLEMLFRHCEKPVFQCRFRWRRNSVAFWDNRCAMHNAMWDYYPNRRHGYRVTIQGDRPFFRE</sequence>
<evidence type="ECO:0000256" key="3">
    <source>
        <dbReference type="ARBA" id="ARBA00022964"/>
    </source>
</evidence>
<comment type="caution">
    <text evidence="7">The sequence shown here is derived from an EMBL/GenBank/DDBJ whole genome shotgun (WGS) entry which is preliminary data.</text>
</comment>
<dbReference type="Proteomes" id="UP001501671">
    <property type="component" value="Unassembled WGS sequence"/>
</dbReference>
<dbReference type="PANTHER" id="PTHR30468">
    <property type="entry name" value="ALPHA-KETOGLUTARATE-DEPENDENT SULFONATE DIOXYGENASE"/>
    <property type="match status" value="1"/>
</dbReference>
<dbReference type="InterPro" id="IPR051323">
    <property type="entry name" value="AtsK-like"/>
</dbReference>
<organism evidence="7 8">
    <name type="scientific">Pigmentiphaga soli</name>
    <dbReference type="NCBI Taxonomy" id="1007095"/>
    <lineage>
        <taxon>Bacteria</taxon>
        <taxon>Pseudomonadati</taxon>
        <taxon>Pseudomonadota</taxon>
        <taxon>Betaproteobacteria</taxon>
        <taxon>Burkholderiales</taxon>
        <taxon>Alcaligenaceae</taxon>
        <taxon>Pigmentiphaga</taxon>
    </lineage>
</organism>
<dbReference type="EMBL" id="BAABFO010000007">
    <property type="protein sequence ID" value="GAA4331083.1"/>
    <property type="molecule type" value="Genomic_DNA"/>
</dbReference>
<keyword evidence="2" id="KW-0479">Metal-binding</keyword>
<evidence type="ECO:0000256" key="5">
    <source>
        <dbReference type="ARBA" id="ARBA00023004"/>
    </source>
</evidence>
<evidence type="ECO:0000259" key="6">
    <source>
        <dbReference type="Pfam" id="PF02668"/>
    </source>
</evidence>
<evidence type="ECO:0000256" key="2">
    <source>
        <dbReference type="ARBA" id="ARBA00022723"/>
    </source>
</evidence>
<keyword evidence="8" id="KW-1185">Reference proteome</keyword>
<dbReference type="InterPro" id="IPR003819">
    <property type="entry name" value="TauD/TfdA-like"/>
</dbReference>
<evidence type="ECO:0000256" key="4">
    <source>
        <dbReference type="ARBA" id="ARBA00023002"/>
    </source>
</evidence>
<dbReference type="Pfam" id="PF02668">
    <property type="entry name" value="TauD"/>
    <property type="match status" value="1"/>
</dbReference>
<keyword evidence="3 7" id="KW-0223">Dioxygenase</keyword>
<dbReference type="Gene3D" id="3.60.130.10">
    <property type="entry name" value="Clavaminate synthase-like"/>
    <property type="match status" value="1"/>
</dbReference>
<keyword evidence="5" id="KW-0408">Iron</keyword>
<proteinExistence type="inferred from homology"/>
<dbReference type="RefSeq" id="WP_345248754.1">
    <property type="nucleotide sequence ID" value="NZ_BAABFO010000007.1"/>
</dbReference>
<accession>A0ABP8GX60</accession>
<gene>
    <name evidence="7" type="ORF">GCM10023144_19360</name>
</gene>
<dbReference type="PANTHER" id="PTHR30468:SF1">
    <property type="entry name" value="ALPHA-KETOGLUTARATE-DEPENDENT SULFONATE DIOXYGENASE"/>
    <property type="match status" value="1"/>
</dbReference>
<dbReference type="GO" id="GO:0051213">
    <property type="term" value="F:dioxygenase activity"/>
    <property type="evidence" value="ECO:0007669"/>
    <property type="project" value="UniProtKB-KW"/>
</dbReference>
<dbReference type="InterPro" id="IPR042098">
    <property type="entry name" value="TauD-like_sf"/>
</dbReference>
<evidence type="ECO:0000313" key="7">
    <source>
        <dbReference type="EMBL" id="GAA4331083.1"/>
    </source>
</evidence>